<dbReference type="Pfam" id="PF04607">
    <property type="entry name" value="RelA_SpoT"/>
    <property type="match status" value="1"/>
</dbReference>
<feature type="repeat" description="ANK" evidence="1">
    <location>
        <begin position="397"/>
        <end position="418"/>
    </location>
</feature>
<organism evidence="5 6">
    <name type="scientific">Beauveria bassiana</name>
    <name type="common">White muscardine disease fungus</name>
    <name type="synonym">Tritirachium shiotae</name>
    <dbReference type="NCBI Taxonomy" id="176275"/>
    <lineage>
        <taxon>Eukaryota</taxon>
        <taxon>Fungi</taxon>
        <taxon>Dikarya</taxon>
        <taxon>Ascomycota</taxon>
        <taxon>Pezizomycotina</taxon>
        <taxon>Sordariomycetes</taxon>
        <taxon>Hypocreomycetidae</taxon>
        <taxon>Hypocreales</taxon>
        <taxon>Cordycipitaceae</taxon>
        <taxon>Beauveria</taxon>
    </lineage>
</organism>
<reference evidence="5 6" key="1">
    <citation type="journal article" date="2016" name="Appl. Microbiol. Biotechnol.">
        <title>Characterization of T-DNA insertion mutants with decreased virulence in the entomopathogenic fungus Beauveria bassiana JEF-007.</title>
        <authorList>
            <person name="Kim S."/>
            <person name="Lee S.J."/>
            <person name="Nai Y.S."/>
            <person name="Yu J.S."/>
            <person name="Lee M.R."/>
            <person name="Yang Y.T."/>
            <person name="Kim J.S."/>
        </authorList>
    </citation>
    <scope>NUCLEOTIDE SEQUENCE [LARGE SCALE GENOMIC DNA]</scope>
    <source>
        <strain evidence="5 6">JEF-007</strain>
    </source>
</reference>
<evidence type="ECO:0000256" key="3">
    <source>
        <dbReference type="SAM" id="SignalP"/>
    </source>
</evidence>
<feature type="domain" description="RelA/SpoT" evidence="4">
    <location>
        <begin position="99"/>
        <end position="253"/>
    </location>
</feature>
<dbReference type="SUPFAM" id="SSF81301">
    <property type="entry name" value="Nucleotidyltransferase"/>
    <property type="match status" value="1"/>
</dbReference>
<dbReference type="InterPro" id="IPR002110">
    <property type="entry name" value="Ankyrin_rpt"/>
</dbReference>
<feature type="chain" id="PRO_5014620334" evidence="3">
    <location>
        <begin position="18"/>
        <end position="651"/>
    </location>
</feature>
<dbReference type="CDD" id="cd05399">
    <property type="entry name" value="NT_Rel-Spo_like"/>
    <property type="match status" value="1"/>
</dbReference>
<dbReference type="Gene3D" id="3.30.460.10">
    <property type="entry name" value="Beta Polymerase, domain 2"/>
    <property type="match status" value="1"/>
</dbReference>
<keyword evidence="3" id="KW-0732">Signal</keyword>
<dbReference type="InterPro" id="IPR043519">
    <property type="entry name" value="NT_sf"/>
</dbReference>
<gene>
    <name evidence="5" type="ORF">BM221_002221</name>
</gene>
<protein>
    <submittedName>
        <fullName evidence="5">Putative ankyrin repeat protein</fullName>
    </submittedName>
</protein>
<dbReference type="AlphaFoldDB" id="A0A2N6NXX2"/>
<comment type="caution">
    <text evidence="5">The sequence shown here is derived from an EMBL/GenBank/DDBJ whole genome shotgun (WGS) entry which is preliminary data.</text>
</comment>
<accession>A0A2N6NXX2</accession>
<evidence type="ECO:0000313" key="5">
    <source>
        <dbReference type="EMBL" id="PMB72121.1"/>
    </source>
</evidence>
<feature type="repeat" description="ANK" evidence="1">
    <location>
        <begin position="327"/>
        <end position="349"/>
    </location>
</feature>
<feature type="signal peptide" evidence="3">
    <location>
        <begin position="1"/>
        <end position="17"/>
    </location>
</feature>
<feature type="repeat" description="ANK" evidence="1">
    <location>
        <begin position="571"/>
        <end position="603"/>
    </location>
</feature>
<feature type="repeat" description="ANK" evidence="1">
    <location>
        <begin position="362"/>
        <end position="394"/>
    </location>
</feature>
<dbReference type="InterPro" id="IPR007685">
    <property type="entry name" value="RelA_SpoT"/>
</dbReference>
<dbReference type="EMBL" id="MRVG01000002">
    <property type="protein sequence ID" value="PMB72121.1"/>
    <property type="molecule type" value="Genomic_DNA"/>
</dbReference>
<dbReference type="PROSITE" id="PS50088">
    <property type="entry name" value="ANK_REPEAT"/>
    <property type="match status" value="4"/>
</dbReference>
<dbReference type="SMART" id="SM00954">
    <property type="entry name" value="RelA_SpoT"/>
    <property type="match status" value="1"/>
</dbReference>
<dbReference type="Proteomes" id="UP000235728">
    <property type="component" value="Unassembled WGS sequence"/>
</dbReference>
<dbReference type="SMART" id="SM00248">
    <property type="entry name" value="ANK"/>
    <property type="match status" value="8"/>
</dbReference>
<dbReference type="PROSITE" id="PS50297">
    <property type="entry name" value="ANK_REP_REGION"/>
    <property type="match status" value="4"/>
</dbReference>
<dbReference type="SUPFAM" id="SSF48403">
    <property type="entry name" value="Ankyrin repeat"/>
    <property type="match status" value="1"/>
</dbReference>
<keyword evidence="1" id="KW-0040">ANK repeat</keyword>
<evidence type="ECO:0000259" key="4">
    <source>
        <dbReference type="SMART" id="SM00954"/>
    </source>
</evidence>
<dbReference type="Pfam" id="PF13857">
    <property type="entry name" value="Ank_5"/>
    <property type="match status" value="1"/>
</dbReference>
<dbReference type="OMA" id="ERWHEAT"/>
<dbReference type="PANTHER" id="PTHR24121:SF23">
    <property type="entry name" value="NO MECHANORECEPTOR POTENTIAL C, ISOFORM H"/>
    <property type="match status" value="1"/>
</dbReference>
<dbReference type="PANTHER" id="PTHR24121">
    <property type="entry name" value="NO MECHANORECEPTOR POTENTIAL C, ISOFORM D-RELATED"/>
    <property type="match status" value="1"/>
</dbReference>
<dbReference type="Pfam" id="PF12796">
    <property type="entry name" value="Ank_2"/>
    <property type="match status" value="2"/>
</dbReference>
<evidence type="ECO:0000256" key="1">
    <source>
        <dbReference type="PROSITE-ProRule" id="PRU00023"/>
    </source>
</evidence>
<dbReference type="GO" id="GO:0015969">
    <property type="term" value="P:guanosine tetraphosphate metabolic process"/>
    <property type="evidence" value="ECO:0007669"/>
    <property type="project" value="InterPro"/>
</dbReference>
<proteinExistence type="predicted"/>
<evidence type="ECO:0000313" key="6">
    <source>
        <dbReference type="Proteomes" id="UP000235728"/>
    </source>
</evidence>
<name>A0A2N6NXX2_BEABA</name>
<feature type="region of interest" description="Disordered" evidence="2">
    <location>
        <begin position="624"/>
        <end position="651"/>
    </location>
</feature>
<sequence length="651" mass="72848">MWLQSLLSFFPLHSARGVDELSKTEQYGKMARLFVAEYAKKETTALFEALARDVRKECEDLLKKEKIKGVVTCRCKSPKSLQEKMNDEDERDKFIEFLGLTKGPAQAEDKLVRKLYEHADMSDLAGIRIGVFLPGDIYKVAEILCRAFTVVHNFGTVRDLSRVPSIDRNESIERHGNGPWLQNLGYSKDTRQHYGYTSWQMVVQWQKSGWSHEAAAMSNLFSPFRVEIQLGTVTTQAWAEVQHNIIYKCPSELQVTENMKRIIDATNGMSITADILLVELDHIHKQAEYEVHKDFLSRLWKGCQSGNERVIEDIHSAKIKLGVKDKDGNTALHFACIGGNPEIVANLLDVLDEEDVHVQNAAGQTALHLACTEGNVNIAEKLLARGNRANFSLQNKQGETALHMACKQGNLDIVERLLAVMDPKAANLQNKTGQTPLRLAVRAGSAEIVAALSGRLDIDDVRSRDKRGDTILHLACIMNHDEVVRELIPRFGRDHLKMKGAKGLTAFREACQLGSNRAVREFSGWVDDDDLAALNSLRQTALHDAAKLNLVSVVEDFLLKARACVDAQDQDDNTALHYACEQGNAYIVKALLDVKAQIDLPNVSGQTPCDAAERNQHFDIARQLQRAQDKAESRKGRTPGRPTKPLTLHYM</sequence>
<evidence type="ECO:0000256" key="2">
    <source>
        <dbReference type="SAM" id="MobiDB-lite"/>
    </source>
</evidence>
<dbReference type="Gene3D" id="1.25.40.20">
    <property type="entry name" value="Ankyrin repeat-containing domain"/>
    <property type="match status" value="4"/>
</dbReference>
<dbReference type="Pfam" id="PF00023">
    <property type="entry name" value="Ank"/>
    <property type="match status" value="1"/>
</dbReference>
<dbReference type="InterPro" id="IPR036770">
    <property type="entry name" value="Ankyrin_rpt-contain_sf"/>
</dbReference>